<evidence type="ECO:0000313" key="2">
    <source>
        <dbReference type="Proteomes" id="UP000193411"/>
    </source>
</evidence>
<proteinExistence type="predicted"/>
<dbReference type="EMBL" id="MCFL01000005">
    <property type="protein sequence ID" value="ORZ39593.1"/>
    <property type="molecule type" value="Genomic_DNA"/>
</dbReference>
<sequence length="172" mass="19559">MIETLRAFMYVEPFPTRIHSSSPLLFAACTLIVAKPKQMRRPLQQPMILLPLRRRHRARQHVIRGNARVCIPTRALAHDRVPQLCVALGHGRLLRNAINDSLGRRRRGHGLIRIVLGRNPLARKRRVGRKLVRQVQVGREAAQRLGLHLFNCAPSLFDGVCVSNLAWDGSIR</sequence>
<feature type="non-terminal residue" evidence="1">
    <location>
        <position position="172"/>
    </location>
</feature>
<dbReference type="AlphaFoldDB" id="A0A1Y2I0T4"/>
<protein>
    <submittedName>
        <fullName evidence="1">Uncharacterized protein</fullName>
    </submittedName>
</protein>
<reference evidence="1 2" key="1">
    <citation type="submission" date="2016-07" db="EMBL/GenBank/DDBJ databases">
        <title>Pervasive Adenine N6-methylation of Active Genes in Fungi.</title>
        <authorList>
            <consortium name="DOE Joint Genome Institute"/>
            <person name="Mondo S.J."/>
            <person name="Dannebaum R.O."/>
            <person name="Kuo R.C."/>
            <person name="Labutti K."/>
            <person name="Haridas S."/>
            <person name="Kuo A."/>
            <person name="Salamov A."/>
            <person name="Ahrendt S.R."/>
            <person name="Lipzen A."/>
            <person name="Sullivan W."/>
            <person name="Andreopoulos W.B."/>
            <person name="Clum A."/>
            <person name="Lindquist E."/>
            <person name="Daum C."/>
            <person name="Ramamoorthy G.K."/>
            <person name="Gryganskyi A."/>
            <person name="Culley D."/>
            <person name="Magnuson J.K."/>
            <person name="James T.Y."/>
            <person name="O'Malley M.A."/>
            <person name="Stajich J.E."/>
            <person name="Spatafora J.W."/>
            <person name="Visel A."/>
            <person name="Grigoriev I.V."/>
        </authorList>
    </citation>
    <scope>NUCLEOTIDE SEQUENCE [LARGE SCALE GENOMIC DNA]</scope>
    <source>
        <strain evidence="1 2">PL171</strain>
    </source>
</reference>
<evidence type="ECO:0000313" key="1">
    <source>
        <dbReference type="EMBL" id="ORZ39593.1"/>
    </source>
</evidence>
<dbReference type="Proteomes" id="UP000193411">
    <property type="component" value="Unassembled WGS sequence"/>
</dbReference>
<comment type="caution">
    <text evidence="1">The sequence shown here is derived from an EMBL/GenBank/DDBJ whole genome shotgun (WGS) entry which is preliminary data.</text>
</comment>
<organism evidence="1 2">
    <name type="scientific">Catenaria anguillulae PL171</name>
    <dbReference type="NCBI Taxonomy" id="765915"/>
    <lineage>
        <taxon>Eukaryota</taxon>
        <taxon>Fungi</taxon>
        <taxon>Fungi incertae sedis</taxon>
        <taxon>Blastocladiomycota</taxon>
        <taxon>Blastocladiomycetes</taxon>
        <taxon>Blastocladiales</taxon>
        <taxon>Catenariaceae</taxon>
        <taxon>Catenaria</taxon>
    </lineage>
</organism>
<accession>A0A1Y2I0T4</accession>
<keyword evidence="2" id="KW-1185">Reference proteome</keyword>
<gene>
    <name evidence="1" type="ORF">BCR44DRAFT_1426837</name>
</gene>
<name>A0A1Y2I0T4_9FUNG</name>
<dbReference type="PROSITE" id="PS51257">
    <property type="entry name" value="PROKAR_LIPOPROTEIN"/>
    <property type="match status" value="1"/>
</dbReference>